<feature type="region of interest" description="Disordered" evidence="5">
    <location>
        <begin position="1665"/>
        <end position="1693"/>
    </location>
</feature>
<evidence type="ECO:0000256" key="5">
    <source>
        <dbReference type="SAM" id="MobiDB-lite"/>
    </source>
</evidence>
<feature type="region of interest" description="Disordered" evidence="5">
    <location>
        <begin position="1416"/>
        <end position="1492"/>
    </location>
</feature>
<dbReference type="GO" id="GO:0034967">
    <property type="term" value="C:Set3 complex"/>
    <property type="evidence" value="ECO:0007669"/>
    <property type="project" value="TreeGrafter"/>
</dbReference>
<feature type="compositionally biased region" description="Basic and acidic residues" evidence="5">
    <location>
        <begin position="706"/>
        <end position="717"/>
    </location>
</feature>
<dbReference type="InterPro" id="IPR001965">
    <property type="entry name" value="Znf_PHD"/>
</dbReference>
<dbReference type="GO" id="GO:0070210">
    <property type="term" value="C:Rpd3L-Expanded complex"/>
    <property type="evidence" value="ECO:0007669"/>
    <property type="project" value="TreeGrafter"/>
</dbReference>
<dbReference type="Pfam" id="PF20826">
    <property type="entry name" value="PHD_5"/>
    <property type="match status" value="1"/>
</dbReference>
<dbReference type="GO" id="GO:0006355">
    <property type="term" value="P:regulation of DNA-templated transcription"/>
    <property type="evidence" value="ECO:0007669"/>
    <property type="project" value="TreeGrafter"/>
</dbReference>
<feature type="domain" description="SET" evidence="7">
    <location>
        <begin position="884"/>
        <end position="1013"/>
    </location>
</feature>
<dbReference type="InterPro" id="IPR001214">
    <property type="entry name" value="SET_dom"/>
</dbReference>
<dbReference type="PANTHER" id="PTHR46462:SF3">
    <property type="entry name" value="UPSET, ISOFORM A"/>
    <property type="match status" value="1"/>
</dbReference>
<feature type="region of interest" description="Disordered" evidence="5">
    <location>
        <begin position="137"/>
        <end position="163"/>
    </location>
</feature>
<dbReference type="Gene3D" id="2.170.270.10">
    <property type="entry name" value="SET domain"/>
    <property type="match status" value="1"/>
</dbReference>
<feature type="region of interest" description="Disordered" evidence="5">
    <location>
        <begin position="690"/>
        <end position="717"/>
    </location>
</feature>
<feature type="compositionally biased region" description="Basic residues" evidence="5">
    <location>
        <begin position="1476"/>
        <end position="1487"/>
    </location>
</feature>
<keyword evidence="3" id="KW-0862">Zinc</keyword>
<proteinExistence type="predicted"/>
<dbReference type="InterPro" id="IPR013083">
    <property type="entry name" value="Znf_RING/FYVE/PHD"/>
</dbReference>
<name>A0A238C0C8_9BILA</name>
<dbReference type="SUPFAM" id="SSF57903">
    <property type="entry name" value="FYVE/PHD zinc finger"/>
    <property type="match status" value="1"/>
</dbReference>
<keyword evidence="1" id="KW-0479">Metal-binding</keyword>
<feature type="region of interest" description="Disordered" evidence="5">
    <location>
        <begin position="1"/>
        <end position="63"/>
    </location>
</feature>
<gene>
    <name evidence="8" type="ORF">X798_02695</name>
</gene>
<feature type="region of interest" description="Disordered" evidence="5">
    <location>
        <begin position="1273"/>
        <end position="1308"/>
    </location>
</feature>
<feature type="region of interest" description="Disordered" evidence="5">
    <location>
        <begin position="1891"/>
        <end position="1926"/>
    </location>
</feature>
<accession>A0A238C0C8</accession>
<keyword evidence="4" id="KW-0156">Chromatin regulator</keyword>
<dbReference type="CDD" id="cd10529">
    <property type="entry name" value="SET_SETD5-like"/>
    <property type="match status" value="1"/>
</dbReference>
<dbReference type="SMART" id="SM00317">
    <property type="entry name" value="SET"/>
    <property type="match status" value="1"/>
</dbReference>
<evidence type="ECO:0000259" key="7">
    <source>
        <dbReference type="SMART" id="SM00317"/>
    </source>
</evidence>
<dbReference type="GO" id="GO:0008270">
    <property type="term" value="F:zinc ion binding"/>
    <property type="evidence" value="ECO:0007669"/>
    <property type="project" value="UniProtKB-KW"/>
</dbReference>
<evidence type="ECO:0000256" key="4">
    <source>
        <dbReference type="ARBA" id="ARBA00022853"/>
    </source>
</evidence>
<dbReference type="Gene3D" id="3.30.40.10">
    <property type="entry name" value="Zinc/RING finger domain, C3HC4 (zinc finger)"/>
    <property type="match status" value="1"/>
</dbReference>
<reference evidence="8 9" key="1">
    <citation type="submission" date="2015-12" db="EMBL/GenBank/DDBJ databases">
        <title>Draft genome of the nematode, Onchocerca flexuosa.</title>
        <authorList>
            <person name="Mitreva M."/>
        </authorList>
    </citation>
    <scope>NUCLEOTIDE SEQUENCE [LARGE SCALE GENOMIC DNA]</scope>
    <source>
        <strain evidence="8">Red Deer</strain>
    </source>
</reference>
<sequence>MSDISNEKEANFETHHTEEARKTDNKDSLNHKQATIRDAGISQQVLQVSEDDLNKHESGDGSGPFILKKVVIDDEGDAKESDNGIEDAVIGLSYQDHNYGRRSGNAQKNDGENGEKFPIIGGLASYIGDEVSKVPVGQHSRDANSGHYVRSHPYGTHNRKISEMDPRTPCRIYSAAVGGCRTNQTRRQVFANKENERFLSYFAILWLPVSTNEQIFSRQTSVTATQNYRAARRGMTQISANNQSDVLFRSRQFVGSGGAFGVSTPSNKRVLRPAHPPTPAVSTCRQSMRQVIPTNKSISTTMPAYAMAVNAAGADSETHSTDMSVGLAPFLVPSRRPRPVVRNRARTSREPDKGTELLVQKPAANDLQKDSAVHAENQSNALITTPRQHLKKNVALNSGVVKQQYIMAEPLEPCHVPCLQHTVQHAVSNAESMVNMMNEKLTSKNVQNSSAAAVHCKEEEQQSSLQNLSVDSREPVYVVNEDRIQNSEPTAQPCTAFPRRSHQDIARYVEEHYQKSRKESFVANSRQLLTRQLDELQMLQPRICHSEVAAFDNSKRMKKVDQQSVTQPVISVSVNTPPKELLQGISLHRQEPISPGHVAGIYPRTVSPLSQDHEFDSRQQKLMQSTSVETEFSMLPSKDRTASVDIPTVSDSSVILKQIAPSIEDMSSGEEAPVFNETCNETLQQRVATHSSISGAEEETSVNGNIDEKGTEDEGVRTVEKTSGIDLPSNSSEDDWEEEYTTRCYCGLNHNDEFMIQCDMCNVWQHGKCMDIDRRRVPDTYKCEECNPRLLKLSKTQAREMQLKVLARQRKEKEKKHRQRAKGHFKNKIREKSEEMKKKRIRRNLSKDYIECFKYEYTRSVMAFSRKHVDTGNPSILEALRNDNGVSVMYVTQESMGLVSTRLYHVNEPVIYICGRVSLPHECRGRKEPGTIIPFVILYSDLVVEENKESTPICIDARQFGSKARFARASCRPNIKMQHFFLKGKLHIIGIAAGNIERGDEITLPFDADYFMSKTKLVCACSADDDDDGIMDCLIRSFNRSLEQKQNRVIATALTTVSYPMVNVDTTSDDHAKKQYMELEVGKVQATKSESGYSPIIFSPKATSSDYTGEINAIGTIETATAVTPTTEDENTTNKDVLPDSSSEMQSHIRTTGNGSSRKARSKLSKISLGTSSYRKKGNIKLRYRGAARCRTIETRQEACTNEYKNSVVPPKTETGIIDIAKDIVDDDSSLKKITCPLNDQTSVQAEVFFFFFFFFHFDCATSLEQHEKKKQAASNKEFEGQSAEENKSVTEKLRTCPEDEVKTETMQKSDAVDAGSVVIKKSGRPRKKRQASTNSRVMDAVDWMVESEGNEHTVTLDSSTKMVHRKRSNLLGDVESVNYMLPEDRNKAMAGFFISREERKVLQELALFERMQQREAKRQQHVASTRLSGSTGNARSHTSSTNGLPLESKKVAKITDSTNDEKNSTSGQQSQSGIRKAKKTKSRRRVSNSECRSTIMLKRSRTVSESAKWREKSEAEQEVKLRELEIPSDNNALSCKDSSSARAKQEIQNTDSIEDSSATTCPTTEKHIKNEVEQLPKRKYENCSIGNKTDSDIMEKASCSSNIGIVDSSFAIKPEEVRAFFHKMVEIEAACEPSYFLLDFQTSEGAQLSSTCFHAECDKNQMKSAEAPKKKMSLDEYKRRKSSKTTTDSEKTSAIAMIKKAEDGEHKQMPLSHSFIPSMSASGTVGKRAALRLGALPDPVQLRATPTLSIDDLKRRIYRRTTPSTILTSKTDSISPSFMLQKNAPQISTGQCSEEGLTSFATPSSSSSWRRESPSTVIFSKDKRLPLEERLRLVLGCGEGYADKYSSSISTTAAPPPPPPPPPPLPLKSSVEFLCFPEIPKLRYDFSCDVDSDIPLPPPPPTTTPSCGHPDQRSYESHTLGPRKG</sequence>
<evidence type="ECO:0000256" key="3">
    <source>
        <dbReference type="ARBA" id="ARBA00022833"/>
    </source>
</evidence>
<dbReference type="InterPro" id="IPR046341">
    <property type="entry name" value="SET_dom_sf"/>
</dbReference>
<dbReference type="PANTHER" id="PTHR46462">
    <property type="entry name" value="UPSET, ISOFORM A"/>
    <property type="match status" value="1"/>
</dbReference>
<feature type="region of interest" description="Disordered" evidence="5">
    <location>
        <begin position="1124"/>
        <end position="1162"/>
    </location>
</feature>
<evidence type="ECO:0000313" key="9">
    <source>
        <dbReference type="Proteomes" id="UP000242913"/>
    </source>
</evidence>
<evidence type="ECO:0000256" key="1">
    <source>
        <dbReference type="ARBA" id="ARBA00022723"/>
    </source>
</evidence>
<feature type="compositionally biased region" description="Polar residues" evidence="5">
    <location>
        <begin position="1465"/>
        <end position="1474"/>
    </location>
</feature>
<evidence type="ECO:0000313" key="8">
    <source>
        <dbReference type="EMBL" id="OZC10388.1"/>
    </source>
</evidence>
<organism evidence="8 9">
    <name type="scientific">Onchocerca flexuosa</name>
    <dbReference type="NCBI Taxonomy" id="387005"/>
    <lineage>
        <taxon>Eukaryota</taxon>
        <taxon>Metazoa</taxon>
        <taxon>Ecdysozoa</taxon>
        <taxon>Nematoda</taxon>
        <taxon>Chromadorea</taxon>
        <taxon>Rhabditida</taxon>
        <taxon>Spirurina</taxon>
        <taxon>Spiruromorpha</taxon>
        <taxon>Filarioidea</taxon>
        <taxon>Onchocercidae</taxon>
        <taxon>Onchocerca</taxon>
    </lineage>
</organism>
<feature type="region of interest" description="Disordered" evidence="5">
    <location>
        <begin position="1785"/>
        <end position="1816"/>
    </location>
</feature>
<feature type="compositionally biased region" description="Pro residues" evidence="5">
    <location>
        <begin position="1855"/>
        <end position="1867"/>
    </location>
</feature>
<dbReference type="SMART" id="SM00249">
    <property type="entry name" value="PHD"/>
    <property type="match status" value="1"/>
</dbReference>
<dbReference type="EMBL" id="KZ269987">
    <property type="protein sequence ID" value="OZC10388.1"/>
    <property type="molecule type" value="Genomic_DNA"/>
</dbReference>
<protein>
    <submittedName>
        <fullName evidence="8">PHD-finger</fullName>
    </submittedName>
</protein>
<feature type="region of interest" description="Disordered" evidence="5">
    <location>
        <begin position="1847"/>
        <end position="1868"/>
    </location>
</feature>
<dbReference type="Pfam" id="PF00856">
    <property type="entry name" value="SET"/>
    <property type="match status" value="1"/>
</dbReference>
<dbReference type="SUPFAM" id="SSF82199">
    <property type="entry name" value="SET domain"/>
    <property type="match status" value="1"/>
</dbReference>
<feature type="compositionally biased region" description="Basic and acidic residues" evidence="5">
    <location>
        <begin position="1"/>
        <end position="30"/>
    </location>
</feature>
<keyword evidence="9" id="KW-1185">Reference proteome</keyword>
<dbReference type="OrthoDB" id="5877798at2759"/>
<evidence type="ECO:0000256" key="2">
    <source>
        <dbReference type="ARBA" id="ARBA00022771"/>
    </source>
</evidence>
<dbReference type="GO" id="GO:0006325">
    <property type="term" value="P:chromatin organization"/>
    <property type="evidence" value="ECO:0007669"/>
    <property type="project" value="UniProtKB-KW"/>
</dbReference>
<feature type="domain" description="Zinc finger PHD-type" evidence="6">
    <location>
        <begin position="743"/>
        <end position="787"/>
    </location>
</feature>
<dbReference type="CDD" id="cd15550">
    <property type="entry name" value="PHD_MLL5"/>
    <property type="match status" value="1"/>
</dbReference>
<dbReference type="InterPro" id="IPR019786">
    <property type="entry name" value="Zinc_finger_PHD-type_CS"/>
</dbReference>
<dbReference type="PROSITE" id="PS01359">
    <property type="entry name" value="ZF_PHD_1"/>
    <property type="match status" value="1"/>
</dbReference>
<feature type="compositionally biased region" description="Polar residues" evidence="5">
    <location>
        <begin position="1422"/>
        <end position="1444"/>
    </location>
</feature>
<feature type="compositionally biased region" description="Basic and acidic residues" evidence="5">
    <location>
        <begin position="1277"/>
        <end position="1308"/>
    </location>
</feature>
<feature type="region of interest" description="Disordered" evidence="5">
    <location>
        <begin position="1531"/>
        <end position="1562"/>
    </location>
</feature>
<keyword evidence="2" id="KW-0863">Zinc-finger</keyword>
<feature type="compositionally biased region" description="Polar residues" evidence="5">
    <location>
        <begin position="1140"/>
        <end position="1157"/>
    </location>
</feature>
<evidence type="ECO:0000259" key="6">
    <source>
        <dbReference type="SMART" id="SM00249"/>
    </source>
</evidence>
<dbReference type="Proteomes" id="UP000242913">
    <property type="component" value="Unassembled WGS sequence"/>
</dbReference>
<feature type="compositionally biased region" description="Basic and acidic residues" evidence="5">
    <location>
        <begin position="1665"/>
        <end position="1679"/>
    </location>
</feature>
<dbReference type="InterPro" id="IPR011011">
    <property type="entry name" value="Znf_FYVE_PHD"/>
</dbReference>